<feature type="region of interest" description="Disordered" evidence="6">
    <location>
        <begin position="891"/>
        <end position="971"/>
    </location>
</feature>
<evidence type="ECO:0000256" key="4">
    <source>
        <dbReference type="ARBA" id="ARBA00023163"/>
    </source>
</evidence>
<feature type="region of interest" description="Disordered" evidence="6">
    <location>
        <begin position="561"/>
        <end position="581"/>
    </location>
</feature>
<feature type="region of interest" description="Disordered" evidence="6">
    <location>
        <begin position="390"/>
        <end position="499"/>
    </location>
</feature>
<evidence type="ECO:0000256" key="3">
    <source>
        <dbReference type="ARBA" id="ARBA00023125"/>
    </source>
</evidence>
<feature type="compositionally biased region" description="Basic and acidic residues" evidence="6">
    <location>
        <begin position="56"/>
        <end position="69"/>
    </location>
</feature>
<feature type="compositionally biased region" description="Pro residues" evidence="6">
    <location>
        <begin position="103"/>
        <end position="116"/>
    </location>
</feature>
<feature type="compositionally biased region" description="Basic and acidic residues" evidence="6">
    <location>
        <begin position="448"/>
        <end position="462"/>
    </location>
</feature>
<feature type="compositionally biased region" description="Polar residues" evidence="6">
    <location>
        <begin position="2114"/>
        <end position="2128"/>
    </location>
</feature>
<protein>
    <recommendedName>
        <fullName evidence="7">Protein capicua homolog-like domain-containing protein</fullName>
    </recommendedName>
</protein>
<evidence type="ECO:0000313" key="8">
    <source>
        <dbReference type="EMBL" id="KAJ8313342.1"/>
    </source>
</evidence>
<evidence type="ECO:0000256" key="1">
    <source>
        <dbReference type="ARBA" id="ARBA00022553"/>
    </source>
</evidence>
<feature type="compositionally biased region" description="Polar residues" evidence="6">
    <location>
        <begin position="429"/>
        <end position="446"/>
    </location>
</feature>
<keyword evidence="1" id="KW-0597">Phosphoprotein</keyword>
<evidence type="ECO:0000256" key="5">
    <source>
        <dbReference type="ARBA" id="ARBA00023242"/>
    </source>
</evidence>
<feature type="compositionally biased region" description="Low complexity" evidence="6">
    <location>
        <begin position="463"/>
        <end position="484"/>
    </location>
</feature>
<dbReference type="InterPro" id="IPR036910">
    <property type="entry name" value="HMG_box_dom_sf"/>
</dbReference>
<organism evidence="8 9">
    <name type="scientific">Tegillarca granosa</name>
    <name type="common">Malaysian cockle</name>
    <name type="synonym">Anadara granosa</name>
    <dbReference type="NCBI Taxonomy" id="220873"/>
    <lineage>
        <taxon>Eukaryota</taxon>
        <taxon>Metazoa</taxon>
        <taxon>Spiralia</taxon>
        <taxon>Lophotrochozoa</taxon>
        <taxon>Mollusca</taxon>
        <taxon>Bivalvia</taxon>
        <taxon>Autobranchia</taxon>
        <taxon>Pteriomorphia</taxon>
        <taxon>Arcoida</taxon>
        <taxon>Arcoidea</taxon>
        <taxon>Arcidae</taxon>
        <taxon>Tegillarca</taxon>
    </lineage>
</organism>
<feature type="region of interest" description="Disordered" evidence="6">
    <location>
        <begin position="343"/>
        <end position="374"/>
    </location>
</feature>
<dbReference type="EMBL" id="JARBDR010000376">
    <property type="protein sequence ID" value="KAJ8313342.1"/>
    <property type="molecule type" value="Genomic_DNA"/>
</dbReference>
<feature type="compositionally biased region" description="Basic and acidic residues" evidence="6">
    <location>
        <begin position="1141"/>
        <end position="1152"/>
    </location>
</feature>
<keyword evidence="2" id="KW-0805">Transcription regulation</keyword>
<keyword evidence="5" id="KW-0539">Nucleus</keyword>
<feature type="compositionally biased region" description="Basic and acidic residues" evidence="6">
    <location>
        <begin position="1160"/>
        <end position="1173"/>
    </location>
</feature>
<feature type="compositionally biased region" description="Basic and acidic residues" evidence="6">
    <location>
        <begin position="1116"/>
        <end position="1133"/>
    </location>
</feature>
<proteinExistence type="predicted"/>
<comment type="caution">
    <text evidence="8">The sequence shown here is derived from an EMBL/GenBank/DDBJ whole genome shotgun (WGS) entry which is preliminary data.</text>
</comment>
<evidence type="ECO:0000256" key="6">
    <source>
        <dbReference type="SAM" id="MobiDB-lite"/>
    </source>
</evidence>
<feature type="region of interest" description="Disordered" evidence="6">
    <location>
        <begin position="144"/>
        <end position="201"/>
    </location>
</feature>
<evidence type="ECO:0000259" key="7">
    <source>
        <dbReference type="Pfam" id="PF16090"/>
    </source>
</evidence>
<feature type="compositionally biased region" description="Polar residues" evidence="6">
    <location>
        <begin position="629"/>
        <end position="638"/>
    </location>
</feature>
<dbReference type="PANTHER" id="PTHR13059">
    <property type="entry name" value="HMG-BOX TRANSCRIPTION FACTOR BBX"/>
    <property type="match status" value="1"/>
</dbReference>
<feature type="compositionally biased region" description="Basic and acidic residues" evidence="6">
    <location>
        <begin position="561"/>
        <end position="575"/>
    </location>
</feature>
<feature type="region of interest" description="Disordered" evidence="6">
    <location>
        <begin position="1067"/>
        <end position="1087"/>
    </location>
</feature>
<feature type="compositionally biased region" description="Polar residues" evidence="6">
    <location>
        <begin position="891"/>
        <end position="905"/>
    </location>
</feature>
<name>A0ABQ9F7J8_TEGGR</name>
<feature type="compositionally biased region" description="Polar residues" evidence="6">
    <location>
        <begin position="152"/>
        <end position="162"/>
    </location>
</feature>
<keyword evidence="9" id="KW-1185">Reference proteome</keyword>
<dbReference type="PANTHER" id="PTHR13059:SF13">
    <property type="entry name" value="PROTEIN CAPICUA HOMOLOG"/>
    <property type="match status" value="1"/>
</dbReference>
<feature type="compositionally biased region" description="Polar residues" evidence="6">
    <location>
        <begin position="596"/>
        <end position="608"/>
    </location>
</feature>
<dbReference type="SUPFAM" id="SSF47095">
    <property type="entry name" value="HMG-box"/>
    <property type="match status" value="1"/>
</dbReference>
<feature type="domain" description="Protein capicua homolog-like" evidence="7">
    <location>
        <begin position="259"/>
        <end position="339"/>
    </location>
</feature>
<dbReference type="InterPro" id="IPR032147">
    <property type="entry name" value="Cic_dom"/>
</dbReference>
<feature type="compositionally biased region" description="Low complexity" evidence="6">
    <location>
        <begin position="652"/>
        <end position="672"/>
    </location>
</feature>
<dbReference type="Proteomes" id="UP001217089">
    <property type="component" value="Unassembled WGS sequence"/>
</dbReference>
<dbReference type="Pfam" id="PF16090">
    <property type="entry name" value="DUF4819"/>
    <property type="match status" value="1"/>
</dbReference>
<feature type="compositionally biased region" description="Basic residues" evidence="6">
    <location>
        <begin position="70"/>
        <end position="84"/>
    </location>
</feature>
<feature type="compositionally biased region" description="Polar residues" evidence="6">
    <location>
        <begin position="1966"/>
        <end position="1982"/>
    </location>
</feature>
<feature type="compositionally biased region" description="Polar residues" evidence="6">
    <location>
        <begin position="1996"/>
        <end position="2008"/>
    </location>
</feature>
<gene>
    <name evidence="8" type="ORF">KUTeg_009128</name>
</gene>
<feature type="region of interest" description="Disordered" evidence="6">
    <location>
        <begin position="1996"/>
        <end position="2166"/>
    </location>
</feature>
<keyword evidence="3" id="KW-0238">DNA-binding</keyword>
<feature type="region of interest" description="Disordered" evidence="6">
    <location>
        <begin position="1954"/>
        <end position="1984"/>
    </location>
</feature>
<feature type="compositionally biased region" description="Polar residues" evidence="6">
    <location>
        <begin position="1101"/>
        <end position="1115"/>
    </location>
</feature>
<feature type="compositionally biased region" description="Basic and acidic residues" evidence="6">
    <location>
        <begin position="408"/>
        <end position="423"/>
    </location>
</feature>
<feature type="region of interest" description="Disordered" evidence="6">
    <location>
        <begin position="704"/>
        <end position="732"/>
    </location>
</feature>
<dbReference type="InterPro" id="IPR052412">
    <property type="entry name" value="CC-Dev_Transcription_Reg"/>
</dbReference>
<accession>A0ABQ9F7J8</accession>
<feature type="region of interest" description="Disordered" evidence="6">
    <location>
        <begin position="596"/>
        <end position="689"/>
    </location>
</feature>
<feature type="region of interest" description="Disordered" evidence="6">
    <location>
        <begin position="34"/>
        <end position="128"/>
    </location>
</feature>
<sequence length="2238" mass="244798">MFLFVCEEVAFIIDLLQQKCNFIASLSAITTEVTMSRPPKNKRKGNTSGEEESEVDTTKKQEDGTDGTRKSARNIKAKTGKSNKRSTSSPDKSDSTPLANTNLPPPPPPLPPPSQQPQPIESSPSKLSVSGLPIQNIVLHTQTSISSSASSKQFEPSNTQDINMDRAMTEEEKKAIAIPPKKRKGNDLERELSPPPPPAKRQMINLFEWTNQRVLAKRDGLYQPGVIKEIKDNKHVGILFDSDKNVVYFNDVIEHKSCEIISDHSPMASLVTVNCKVSVRVTPEEQFYYEGIVLEKRLNPQSYCVKIIGMHEDKHPQNHWVSRPSLRLLQPPWIDDMEEELLEQDTPPPAPTLTSPSPLQIHLHSQHQHPQSFIPHPSQQIVQHMEISPPISTRTDRSPSFPPSTSNETERGDSSDDEMKSEELYFDSSGLSTPRSGSATPGSGSKLQGDRRLIPKKREYTRSRSAQSGESSRSSTPRSPLTCSQKFKKGDVVSTPNGIRKKFNGKQWRRLCSKEGCTKESQRRGYCSRHLSMKGQKNLRANQQYPGCRQGEMKEGHIEWTDGSTRESSEYDPDHPPMQNRFDETEAANMLVSLGNSRSTTPAFSPTPGQIPMSPHHGPTPSPSGPTASRGNSVSFTPISPHPQTHGPGFMTSPTRSWTSSKSGSSSSEHVSPITPRFPHNHNTVMFQTPGPHVEHLFAKSNVLPKQDSTKSEDSGIDVQTPTTKSPHGHAPYGTLVHLQQRLASSSDIREVAGVSAVINTELHGRKTQSLSSHSAISERLKENVIRQPLNSIPIIPNSVPIVSQQVSQTASMTTLKSLINSSPVKTQAVMPIQMSAVTVQNNVPRFSSPDKTQMYSVIQQHLQPIQAAPVTNSMIVTCSASILPLMPLGATTSSNGQQPPSVTGSAPDKPVPVFPWHSLVPFLTNTGPPPGSAQTSEQPQKLQKPAVQNLQPPATATTQPSELSSRATVTDQDGRYSVVWSLLKRTCSSESSDPKDKDHIRRPMNAFMIFSKRHRHLVHQRHPNQDNRTVSKILDDIPDDADIGLGDEREPVPTRQELFEIRRGRSQSLSAVPRDNEGSAFFPPGSSVLERQLMNKLGVRSSNANKTDQLQSLNESDKTRDSSQHHLSVSKETEEETSDDERMVIDEQKNEDVDDISDTEGRDLTCKEHVSDSETDSQTEEDILIENKAFPQQRFSPFPNHPHGEKTDITGSPEDALRYEKLIPRPSSVGSSFQPKGAVFQAKPKHSRIGSLSDFRLLDPLGQMSDLSPSTVGVQHSLTESIVTQDRLPVTQHHTMKMGQMKIHNITMTTQQDKKQIILSSNTQTMLGNGQGPIMGKITQKGPKGIKQQQLSELQPASTPPSIQLSRQVTTSSVQLMAATQAMVTNAYQGSTVVAPTYTTTGKPITTPVPIASKPIVSMQQSGMNSGVQQPVTVNSAYANLNVQQQPNTLLQNTQQNTGNMKNVGAILVQNIPSSQYGIGYVGVPSPNLVKSSTSQTVHTNVSGGFITTTLRNIAPPHNTNQNNQNLSTPTQTAAPATLLTNIILKTNQTPPPPQTVQTVQQQPQAVTQAIGLPAGNLQPTHVQYILPSVRVATPNGGKMQNVLQMALPGTPVQQGNIQLTFAGQGNQSHTPIHSPLPQQIQANQANIQPSPQPVATGKFHFAPSGNGIKLAAVTNMPNQGKFIPAQQTANIINTQQNLASPLVLNSAVATNKQQNIPVVTQLVNVNQNPSILASPNQNAKLQTSQPIVSVATPIQQQSHLQGQLQGQIYPQHIQLSPSPIQVQPQVVQQQQLQQQQQQQRILMPSNQKMYVQQTQVMTTGSAPATMQGVTSPAYIQAYVGSIQQGPQGAVQQVLIQPQATRSPAASPGVQLNQQGQNMMTISKTVTTPPKSQSPPQSHSPMYYQGVYKSQTMTPLSTESKSEIGYVSGTNQSRPHKVKATIAMIPVATESLQKNTTVMMPKPTCPTTSPRTLSSPQQNLSPIPLGLYQNVQHDQNVHFSPPSSNQHKPQRPSPLVLSSEPLQSQDTSEIRDERTEETEEKDQETDAKPQRSCKGKKYKEIVAGMSPARRERKFDESVYYNTLQSSRGSGSGEEKSPSLPVTDQQESQKEVVPSSTSTPLVTITEPTSAGPITPKPKIKPPPLPVPSHILAPPGGSLSPNIGSPRRVSFKKGVQDGMEKVLKEVDFDKQFEELPQFLPEKSEMMSPLPQSPRGILNNYKKKRKVSSLATGELTPSDI</sequence>
<evidence type="ECO:0000313" key="9">
    <source>
        <dbReference type="Proteomes" id="UP001217089"/>
    </source>
</evidence>
<evidence type="ECO:0000256" key="2">
    <source>
        <dbReference type="ARBA" id="ARBA00023015"/>
    </source>
</evidence>
<dbReference type="Gene3D" id="1.10.30.10">
    <property type="entry name" value="High mobility group box domain"/>
    <property type="match status" value="1"/>
</dbReference>
<keyword evidence="4" id="KW-0804">Transcription</keyword>
<feature type="region of interest" description="Disordered" evidence="6">
    <location>
        <begin position="1100"/>
        <end position="1180"/>
    </location>
</feature>
<feature type="compositionally biased region" description="Basic and acidic residues" evidence="6">
    <location>
        <begin position="163"/>
        <end position="175"/>
    </location>
</feature>
<reference evidence="8 9" key="1">
    <citation type="submission" date="2022-12" db="EMBL/GenBank/DDBJ databases">
        <title>Chromosome-level genome of Tegillarca granosa.</title>
        <authorList>
            <person name="Kim J."/>
        </authorList>
    </citation>
    <scope>NUCLEOTIDE SEQUENCE [LARGE SCALE GENOMIC DNA]</scope>
    <source>
        <strain evidence="8">Teg-2019</strain>
        <tissue evidence="8">Adductor muscle</tissue>
    </source>
</reference>
<feature type="compositionally biased region" description="Polar residues" evidence="6">
    <location>
        <begin position="933"/>
        <end position="971"/>
    </location>
</feature>